<feature type="compositionally biased region" description="Pro residues" evidence="1">
    <location>
        <begin position="342"/>
        <end position="374"/>
    </location>
</feature>
<keyword evidence="4" id="KW-1185">Reference proteome</keyword>
<sequence>MRQGDRPVRSVKRAPHLLARLRPRDARARRGLRGTAVAAAAVALLTASQAPSLIDRAATGRDGGGTRSPGPAAAPLPDVASQGDDSYHTELPPLNTPDAPTHLFPAAQIRAQAGVPATVLAAYRRAEAALARTDAGCRLPWELLAAIGKVESGQARGGAVDAHGTTLRRITGPALDGQGFALIRDSDGGAWDGDTVYDRAVGPLQFLPSTWRRWGADGNGDGDRNPNNIFDAALAAGHYLCAGDRDVSRAAGRERAILSYNYSRDYLRLVLYWMEFYREGVHTVPDGKGVLPKSPGAGGDTPATRPVGGGRGPGKGPGNGSGIVVGPDPTPSGPHGGGSNPHPSPDPSPDPNPGPGPGGDPADPSSPSPGPSDPPVTQDPGTPTGPGNPEPSADCPTGTASPSPGPDPSAGPGESPPATPSPDPSTSGCPAPGA</sequence>
<dbReference type="InterPro" id="IPR043426">
    <property type="entry name" value="MltB-like"/>
</dbReference>
<gene>
    <name evidence="3" type="ORF">EOT10_11145</name>
</gene>
<dbReference type="Proteomes" id="UP000283128">
    <property type="component" value="Unassembled WGS sequence"/>
</dbReference>
<evidence type="ECO:0000256" key="1">
    <source>
        <dbReference type="SAM" id="MobiDB-lite"/>
    </source>
</evidence>
<feature type="compositionally biased region" description="Gly residues" evidence="1">
    <location>
        <begin position="307"/>
        <end position="323"/>
    </location>
</feature>
<dbReference type="GO" id="GO:0009253">
    <property type="term" value="P:peptidoglycan catabolic process"/>
    <property type="evidence" value="ECO:0007669"/>
    <property type="project" value="TreeGrafter"/>
</dbReference>
<dbReference type="InterPro" id="IPR031304">
    <property type="entry name" value="SLT_2"/>
</dbReference>
<evidence type="ECO:0000313" key="4">
    <source>
        <dbReference type="Proteomes" id="UP000283128"/>
    </source>
</evidence>
<dbReference type="AlphaFoldDB" id="A0A3S2XW63"/>
<dbReference type="InterPro" id="IPR023346">
    <property type="entry name" value="Lysozyme-like_dom_sf"/>
</dbReference>
<organism evidence="3 4">
    <name type="scientific">Streptomyces antnestii</name>
    <dbReference type="NCBI Taxonomy" id="2494256"/>
    <lineage>
        <taxon>Bacteria</taxon>
        <taxon>Bacillati</taxon>
        <taxon>Actinomycetota</taxon>
        <taxon>Actinomycetes</taxon>
        <taxon>Kitasatosporales</taxon>
        <taxon>Streptomycetaceae</taxon>
        <taxon>Streptomyces</taxon>
    </lineage>
</organism>
<feature type="region of interest" description="Disordered" evidence="1">
    <location>
        <begin position="55"/>
        <end position="101"/>
    </location>
</feature>
<proteinExistence type="predicted"/>
<comment type="caution">
    <text evidence="3">The sequence shown here is derived from an EMBL/GenBank/DDBJ whole genome shotgun (WGS) entry which is preliminary data.</text>
</comment>
<dbReference type="OrthoDB" id="9796191at2"/>
<dbReference type="PANTHER" id="PTHR30163:SF8">
    <property type="entry name" value="LYTIC MUREIN TRANSGLYCOSYLASE"/>
    <property type="match status" value="1"/>
</dbReference>
<dbReference type="EMBL" id="RZYA01000004">
    <property type="protein sequence ID" value="RVU26132.1"/>
    <property type="molecule type" value="Genomic_DNA"/>
</dbReference>
<feature type="compositionally biased region" description="Pro residues" evidence="1">
    <location>
        <begin position="403"/>
        <end position="423"/>
    </location>
</feature>
<reference evidence="3 4" key="1">
    <citation type="submission" date="2019-01" db="EMBL/GenBank/DDBJ databases">
        <title>Genome sequences of Streptomyces and Rhizobium isolates collected from root and soil.</title>
        <authorList>
            <person name="Chhettri S."/>
            <person name="Sevigny J.L."/>
            <person name="Sen A."/>
            <person name="Ennis N."/>
            <person name="Tisa L."/>
        </authorList>
    </citation>
    <scope>NUCLEOTIDE SEQUENCE [LARGE SCALE GENOMIC DNA]</scope>
    <source>
        <strain evidence="3 4">San01</strain>
    </source>
</reference>
<accession>A0A3S2XW63</accession>
<name>A0A3S2XW63_9ACTN</name>
<protein>
    <recommendedName>
        <fullName evidence="2">Transglycosylase SLT domain-containing protein</fullName>
    </recommendedName>
</protein>
<dbReference type="Gene3D" id="1.10.530.10">
    <property type="match status" value="1"/>
</dbReference>
<dbReference type="SUPFAM" id="SSF53955">
    <property type="entry name" value="Lysozyme-like"/>
    <property type="match status" value="1"/>
</dbReference>
<dbReference type="GO" id="GO:0008933">
    <property type="term" value="F:peptidoglycan lytic transglycosylase activity"/>
    <property type="evidence" value="ECO:0007669"/>
    <property type="project" value="TreeGrafter"/>
</dbReference>
<feature type="region of interest" description="Disordered" evidence="1">
    <location>
        <begin position="284"/>
        <end position="434"/>
    </location>
</feature>
<dbReference type="CDD" id="cd13399">
    <property type="entry name" value="Slt35-like"/>
    <property type="match status" value="1"/>
</dbReference>
<dbReference type="Pfam" id="PF13406">
    <property type="entry name" value="SLT_2"/>
    <property type="match status" value="1"/>
</dbReference>
<evidence type="ECO:0000259" key="2">
    <source>
        <dbReference type="Pfam" id="PF13406"/>
    </source>
</evidence>
<feature type="domain" description="Transglycosylase SLT" evidence="2">
    <location>
        <begin position="200"/>
        <end position="241"/>
    </location>
</feature>
<dbReference type="PANTHER" id="PTHR30163">
    <property type="entry name" value="MEMBRANE-BOUND LYTIC MUREIN TRANSGLYCOSYLASE B"/>
    <property type="match status" value="1"/>
</dbReference>
<evidence type="ECO:0000313" key="3">
    <source>
        <dbReference type="EMBL" id="RVU26132.1"/>
    </source>
</evidence>
<feature type="compositionally biased region" description="Low complexity" evidence="1">
    <location>
        <begin position="375"/>
        <end position="402"/>
    </location>
</feature>